<organism evidence="2 3">
    <name type="scientific">Austropuccinia psidii MF-1</name>
    <dbReference type="NCBI Taxonomy" id="1389203"/>
    <lineage>
        <taxon>Eukaryota</taxon>
        <taxon>Fungi</taxon>
        <taxon>Dikarya</taxon>
        <taxon>Basidiomycota</taxon>
        <taxon>Pucciniomycotina</taxon>
        <taxon>Pucciniomycetes</taxon>
        <taxon>Pucciniales</taxon>
        <taxon>Sphaerophragmiaceae</taxon>
        <taxon>Austropuccinia</taxon>
    </lineage>
</organism>
<evidence type="ECO:0000313" key="3">
    <source>
        <dbReference type="Proteomes" id="UP000765509"/>
    </source>
</evidence>
<gene>
    <name evidence="2" type="ORF">O181_039912</name>
</gene>
<dbReference type="AlphaFoldDB" id="A0A9Q3DDT3"/>
<reference evidence="2" key="1">
    <citation type="submission" date="2021-03" db="EMBL/GenBank/DDBJ databases">
        <title>Draft genome sequence of rust myrtle Austropuccinia psidii MF-1, a brazilian biotype.</title>
        <authorList>
            <person name="Quecine M.C."/>
            <person name="Pachon D.M.R."/>
            <person name="Bonatelli M.L."/>
            <person name="Correr F.H."/>
            <person name="Franceschini L.M."/>
            <person name="Leite T.F."/>
            <person name="Margarido G.R.A."/>
            <person name="Almeida C.A."/>
            <person name="Ferrarezi J.A."/>
            <person name="Labate C.A."/>
        </authorList>
    </citation>
    <scope>NUCLEOTIDE SEQUENCE</scope>
    <source>
        <strain evidence="2">MF-1</strain>
    </source>
</reference>
<protein>
    <submittedName>
        <fullName evidence="2">Uncharacterized protein</fullName>
    </submittedName>
</protein>
<keyword evidence="3" id="KW-1185">Reference proteome</keyword>
<dbReference type="Proteomes" id="UP000765509">
    <property type="component" value="Unassembled WGS sequence"/>
</dbReference>
<name>A0A9Q3DDT3_9BASI</name>
<dbReference type="EMBL" id="AVOT02015690">
    <property type="protein sequence ID" value="MBW0500197.1"/>
    <property type="molecule type" value="Genomic_DNA"/>
</dbReference>
<feature type="region of interest" description="Disordered" evidence="1">
    <location>
        <begin position="1"/>
        <end position="21"/>
    </location>
</feature>
<sequence>MRFKLQKPNTPNPLRQDSPIPHMPLEKALWQPTLGPSGTQWSEDLFHGKQSSFAFLILTFASRELTFPPFLQPSQHNEPPIPGLSKASDSQLPSHENDWTCETEPEVAPTHSLEEAFDFPTTPCSFIIIGNMPPRSPLHFPIHPHFPPPISSKNPIASSPQRQAPLNTTMRLSRNLWISTNPDDFLSHFPQIHQPNLVGASPIAPHDYLCGCDSLK</sequence>
<evidence type="ECO:0000256" key="1">
    <source>
        <dbReference type="SAM" id="MobiDB-lite"/>
    </source>
</evidence>
<proteinExistence type="predicted"/>
<accession>A0A9Q3DDT3</accession>
<comment type="caution">
    <text evidence="2">The sequence shown here is derived from an EMBL/GenBank/DDBJ whole genome shotgun (WGS) entry which is preliminary data.</text>
</comment>
<feature type="region of interest" description="Disordered" evidence="1">
    <location>
        <begin position="70"/>
        <end position="98"/>
    </location>
</feature>
<evidence type="ECO:0000313" key="2">
    <source>
        <dbReference type="EMBL" id="MBW0500197.1"/>
    </source>
</evidence>